<evidence type="ECO:0000313" key="3">
    <source>
        <dbReference type="Proteomes" id="UP000466024"/>
    </source>
</evidence>
<protein>
    <submittedName>
        <fullName evidence="2">DUF4113 domain-containing protein</fullName>
    </submittedName>
</protein>
<feature type="domain" description="DUF4113" evidence="1">
    <location>
        <begin position="1"/>
        <end position="45"/>
    </location>
</feature>
<dbReference type="AlphaFoldDB" id="A0A640WDE4"/>
<dbReference type="Pfam" id="PF13438">
    <property type="entry name" value="DUF4113"/>
    <property type="match status" value="1"/>
</dbReference>
<reference evidence="2 3" key="1">
    <citation type="submission" date="2019-08" db="EMBL/GenBank/DDBJ databases">
        <title>Bioinformatics analysis of the strain L3 and L5.</title>
        <authorList>
            <person name="Li X."/>
        </authorList>
    </citation>
    <scope>NUCLEOTIDE SEQUENCE [LARGE SCALE GENOMIC DNA]</scope>
    <source>
        <strain evidence="2 3">L3</strain>
    </source>
</reference>
<organism evidence="2 3">
    <name type="scientific">Salinicola corii</name>
    <dbReference type="NCBI Taxonomy" id="2606937"/>
    <lineage>
        <taxon>Bacteria</taxon>
        <taxon>Pseudomonadati</taxon>
        <taxon>Pseudomonadota</taxon>
        <taxon>Gammaproteobacteria</taxon>
        <taxon>Oceanospirillales</taxon>
        <taxon>Halomonadaceae</taxon>
        <taxon>Salinicola</taxon>
    </lineage>
</organism>
<evidence type="ECO:0000259" key="1">
    <source>
        <dbReference type="Pfam" id="PF13438"/>
    </source>
</evidence>
<dbReference type="InterPro" id="IPR025188">
    <property type="entry name" value="DUF4113"/>
</dbReference>
<evidence type="ECO:0000313" key="2">
    <source>
        <dbReference type="EMBL" id="KAA0016831.1"/>
    </source>
</evidence>
<gene>
    <name evidence="2" type="ORF">F0A16_15130</name>
</gene>
<accession>A0A640WDE4</accession>
<proteinExistence type="predicted"/>
<dbReference type="Proteomes" id="UP000466024">
    <property type="component" value="Unassembled WGS sequence"/>
</dbReference>
<keyword evidence="3" id="KW-1185">Reference proteome</keyword>
<dbReference type="EMBL" id="VTPX01000009">
    <property type="protein sequence ID" value="KAA0016831.1"/>
    <property type="molecule type" value="Genomic_DNA"/>
</dbReference>
<sequence>MDELNRRMGRGTVRLGGTRGKAAWKLKADLLTQRYTTRWDELPTVRV</sequence>
<name>A0A640WDE4_9GAMM</name>
<comment type="caution">
    <text evidence="2">The sequence shown here is derived from an EMBL/GenBank/DDBJ whole genome shotgun (WGS) entry which is preliminary data.</text>
</comment>
<dbReference type="RefSeq" id="WP_149436242.1">
    <property type="nucleotide sequence ID" value="NZ_VTPX01000009.1"/>
</dbReference>